<comment type="caution">
    <text evidence="1">The sequence shown here is derived from an EMBL/GenBank/DDBJ whole genome shotgun (WGS) entry which is preliminary data.</text>
</comment>
<protein>
    <recommendedName>
        <fullName evidence="3">Cysteine rich repeat-containing protein</fullName>
    </recommendedName>
</protein>
<proteinExistence type="predicted"/>
<gene>
    <name evidence="1" type="ORF">GR183_07530</name>
</gene>
<dbReference type="InterPro" id="IPR001893">
    <property type="entry name" value="Cys-rich_GLG1_repeat"/>
</dbReference>
<dbReference type="GO" id="GO:0016020">
    <property type="term" value="C:membrane"/>
    <property type="evidence" value="ECO:0007669"/>
    <property type="project" value="InterPro"/>
</dbReference>
<dbReference type="Pfam" id="PF00839">
    <property type="entry name" value="Cys_rich_FGFR"/>
    <property type="match status" value="2"/>
</dbReference>
<evidence type="ECO:0000313" key="1">
    <source>
        <dbReference type="EMBL" id="MXN64753.1"/>
    </source>
</evidence>
<dbReference type="PANTHER" id="PTHR11884:SF1">
    <property type="entry name" value="GOLGI APPARATUS PROTEIN 1"/>
    <property type="match status" value="1"/>
</dbReference>
<dbReference type="Proteomes" id="UP000433101">
    <property type="component" value="Unassembled WGS sequence"/>
</dbReference>
<dbReference type="InterPro" id="IPR039728">
    <property type="entry name" value="GLG1"/>
</dbReference>
<dbReference type="AlphaFoldDB" id="A0A7X3S7G2"/>
<accession>A0A7X3S7G2</accession>
<name>A0A7X3S7G2_9HYPH</name>
<reference evidence="1 2" key="1">
    <citation type="submission" date="2019-12" db="EMBL/GenBank/DDBJ databases">
        <authorList>
            <person name="Li M."/>
        </authorList>
    </citation>
    <scope>NUCLEOTIDE SEQUENCE [LARGE SCALE GENOMIC DNA]</scope>
    <source>
        <strain evidence="1 2">GBMRC 2046</strain>
    </source>
</reference>
<dbReference type="EMBL" id="WUMV01000003">
    <property type="protein sequence ID" value="MXN64753.1"/>
    <property type="molecule type" value="Genomic_DNA"/>
</dbReference>
<evidence type="ECO:0000313" key="2">
    <source>
        <dbReference type="Proteomes" id="UP000433101"/>
    </source>
</evidence>
<dbReference type="PANTHER" id="PTHR11884">
    <property type="entry name" value="SELECTIN LIGAND RELATED"/>
    <property type="match status" value="1"/>
</dbReference>
<keyword evidence="2" id="KW-1185">Reference proteome</keyword>
<evidence type="ECO:0008006" key="3">
    <source>
        <dbReference type="Google" id="ProtNLM"/>
    </source>
</evidence>
<sequence length="131" mass="14142">MALLGISGSGGAFAQTIGFADAIKILHSSCGADIEKYCKNVNLGNNRIQQCLQKNEANVSDQCKADYAGVYVMLQKRFAAQEAVTKVCDRDIQQLCKLVKQGKGHVLNCLLKAEPSVSDKCNQAITDAGYR</sequence>
<organism evidence="1 2">
    <name type="scientific">Stappia sediminis</name>
    <dbReference type="NCBI Taxonomy" id="2692190"/>
    <lineage>
        <taxon>Bacteria</taxon>
        <taxon>Pseudomonadati</taxon>
        <taxon>Pseudomonadota</taxon>
        <taxon>Alphaproteobacteria</taxon>
        <taxon>Hyphomicrobiales</taxon>
        <taxon>Stappiaceae</taxon>
        <taxon>Stappia</taxon>
    </lineage>
</organism>